<gene>
    <name evidence="5" type="ORF">METBISCDRAFT_22596</name>
</gene>
<dbReference type="InterPro" id="IPR001611">
    <property type="entry name" value="Leu-rich_rpt"/>
</dbReference>
<keyword evidence="6" id="KW-1185">Reference proteome</keyword>
<proteinExistence type="predicted"/>
<dbReference type="GO" id="GO:0005829">
    <property type="term" value="C:cytosol"/>
    <property type="evidence" value="ECO:0007669"/>
    <property type="project" value="TreeGrafter"/>
</dbReference>
<accession>A0A4P9ZDY3</accession>
<evidence type="ECO:0000313" key="6">
    <source>
        <dbReference type="Proteomes" id="UP000268321"/>
    </source>
</evidence>
<keyword evidence="1" id="KW-0343">GTPase activation</keyword>
<evidence type="ECO:0000256" key="3">
    <source>
        <dbReference type="ARBA" id="ARBA00022737"/>
    </source>
</evidence>
<dbReference type="EMBL" id="ML004445">
    <property type="protein sequence ID" value="RKP31164.1"/>
    <property type="molecule type" value="Genomic_DNA"/>
</dbReference>
<dbReference type="GO" id="GO:0031267">
    <property type="term" value="F:small GTPase binding"/>
    <property type="evidence" value="ECO:0007669"/>
    <property type="project" value="TreeGrafter"/>
</dbReference>
<dbReference type="Gene3D" id="3.80.10.10">
    <property type="entry name" value="Ribonuclease Inhibitor"/>
    <property type="match status" value="1"/>
</dbReference>
<dbReference type="Proteomes" id="UP000268321">
    <property type="component" value="Unassembled WGS sequence"/>
</dbReference>
<dbReference type="Pfam" id="PF13516">
    <property type="entry name" value="LRR_6"/>
    <property type="match status" value="1"/>
</dbReference>
<feature type="region of interest" description="Disordered" evidence="4">
    <location>
        <begin position="336"/>
        <end position="365"/>
    </location>
</feature>
<dbReference type="SMART" id="SM00368">
    <property type="entry name" value="LRR_RI"/>
    <property type="match status" value="6"/>
</dbReference>
<dbReference type="CDD" id="cd00116">
    <property type="entry name" value="LRR_RI"/>
    <property type="match status" value="1"/>
</dbReference>
<dbReference type="AlphaFoldDB" id="A0A4P9ZDY3"/>
<dbReference type="GO" id="GO:0005634">
    <property type="term" value="C:nucleus"/>
    <property type="evidence" value="ECO:0007669"/>
    <property type="project" value="TreeGrafter"/>
</dbReference>
<protein>
    <submittedName>
        <fullName evidence="5">RNI-like protein</fullName>
    </submittedName>
</protein>
<dbReference type="GO" id="GO:0006913">
    <property type="term" value="P:nucleocytoplasmic transport"/>
    <property type="evidence" value="ECO:0007669"/>
    <property type="project" value="TreeGrafter"/>
</dbReference>
<keyword evidence="3" id="KW-0677">Repeat</keyword>
<reference evidence="6" key="1">
    <citation type="journal article" date="2018" name="Nat. Microbiol.">
        <title>Leveraging single-cell genomics to expand the fungal tree of life.</title>
        <authorList>
            <person name="Ahrendt S.R."/>
            <person name="Quandt C.A."/>
            <person name="Ciobanu D."/>
            <person name="Clum A."/>
            <person name="Salamov A."/>
            <person name="Andreopoulos B."/>
            <person name="Cheng J.F."/>
            <person name="Woyke T."/>
            <person name="Pelin A."/>
            <person name="Henrissat B."/>
            <person name="Reynolds N.K."/>
            <person name="Benny G.L."/>
            <person name="Smith M.E."/>
            <person name="James T.Y."/>
            <person name="Grigoriev I.V."/>
        </authorList>
    </citation>
    <scope>NUCLEOTIDE SEQUENCE [LARGE SCALE GENOMIC DNA]</scope>
    <source>
        <strain evidence="6">Baker2002</strain>
    </source>
</reference>
<dbReference type="GO" id="GO:0005096">
    <property type="term" value="F:GTPase activator activity"/>
    <property type="evidence" value="ECO:0007669"/>
    <property type="project" value="UniProtKB-KW"/>
</dbReference>
<feature type="compositionally biased region" description="Acidic residues" evidence="4">
    <location>
        <begin position="336"/>
        <end position="362"/>
    </location>
</feature>
<dbReference type="SUPFAM" id="SSF52047">
    <property type="entry name" value="RNI-like"/>
    <property type="match status" value="1"/>
</dbReference>
<dbReference type="GO" id="GO:0048471">
    <property type="term" value="C:perinuclear region of cytoplasm"/>
    <property type="evidence" value="ECO:0007669"/>
    <property type="project" value="TreeGrafter"/>
</dbReference>
<keyword evidence="2" id="KW-0433">Leucine-rich repeat</keyword>
<sequence length="393" mass="42506">MVIFSVAGKQLKLNTAADIAPIVADLRAQKAVAKIDFSGNTIGIEASKSLAEAIVAHKDSLVEINFSDFYTGRFNTEIPKSLEYLLPALLLCPKLATVNLSDNAFGLQTIDPIEAYLAKAVSVEHLILSNNGMGPYAGARIGKSLYRLAKAKEKQGYGSLQTFVCGRNRLENGSVNHLAVGLRSHRDLATVRLYQNGIRPAGVEKLILRGLARNAKLRVLDLQDNTLTSRAAAALAAALPQWKDLAELNLNDCLLKPKGAFAVAEALSAGASKNLAVLKLQYSELEADSLAKLAVAAEKALPHLKVLELNGNRFDKNLDDLAAIRKALEKRAGEIDELDDLDSDDEDDEDDEDDNDNDDTYDDYNASLTDLEADLVAEDVDALTEKLLGAHIE</sequence>
<name>A0A4P9ZDY3_9ASCO</name>
<dbReference type="PANTHER" id="PTHR24113:SF12">
    <property type="entry name" value="RAN GTPASE-ACTIVATING PROTEIN 1"/>
    <property type="match status" value="1"/>
</dbReference>
<evidence type="ECO:0000256" key="4">
    <source>
        <dbReference type="SAM" id="MobiDB-lite"/>
    </source>
</evidence>
<organism evidence="5 6">
    <name type="scientific">Metschnikowia bicuspidata</name>
    <dbReference type="NCBI Taxonomy" id="27322"/>
    <lineage>
        <taxon>Eukaryota</taxon>
        <taxon>Fungi</taxon>
        <taxon>Dikarya</taxon>
        <taxon>Ascomycota</taxon>
        <taxon>Saccharomycotina</taxon>
        <taxon>Pichiomycetes</taxon>
        <taxon>Metschnikowiaceae</taxon>
        <taxon>Metschnikowia</taxon>
    </lineage>
</organism>
<dbReference type="InterPro" id="IPR027038">
    <property type="entry name" value="RanGap"/>
</dbReference>
<dbReference type="OrthoDB" id="184583at2759"/>
<dbReference type="InterPro" id="IPR032675">
    <property type="entry name" value="LRR_dom_sf"/>
</dbReference>
<evidence type="ECO:0000256" key="1">
    <source>
        <dbReference type="ARBA" id="ARBA00022468"/>
    </source>
</evidence>
<evidence type="ECO:0000313" key="5">
    <source>
        <dbReference type="EMBL" id="RKP31164.1"/>
    </source>
</evidence>
<dbReference type="PANTHER" id="PTHR24113">
    <property type="entry name" value="RAN GTPASE-ACTIVATING PROTEIN 1"/>
    <property type="match status" value="1"/>
</dbReference>
<evidence type="ECO:0000256" key="2">
    <source>
        <dbReference type="ARBA" id="ARBA00022614"/>
    </source>
</evidence>